<organism evidence="4">
    <name type="scientific">Paracercomonas marina</name>
    <dbReference type="NCBI Taxonomy" id="372086"/>
    <lineage>
        <taxon>Eukaryota</taxon>
        <taxon>Sar</taxon>
        <taxon>Rhizaria</taxon>
        <taxon>Cercozoa</taxon>
        <taxon>Cercomonadida</taxon>
        <taxon>Cercomonadidae</taxon>
        <taxon>Paracercomonas</taxon>
    </lineage>
</organism>
<dbReference type="SUPFAM" id="SSF56047">
    <property type="entry name" value="Ribosomal protein S8"/>
    <property type="match status" value="1"/>
</dbReference>
<keyword evidence="2 4" id="KW-0689">Ribosomal protein</keyword>
<dbReference type="GO" id="GO:0005840">
    <property type="term" value="C:ribosome"/>
    <property type="evidence" value="ECO:0007669"/>
    <property type="project" value="UniProtKB-KW"/>
</dbReference>
<name>A0A0B5GFQ4_9EUKA</name>
<comment type="similarity">
    <text evidence="1">Belongs to the universal ribosomal protein uS8 family.</text>
</comment>
<dbReference type="InterPro" id="IPR035987">
    <property type="entry name" value="Ribosomal_uS8_sf"/>
</dbReference>
<gene>
    <name evidence="4" type="primary">rps8</name>
</gene>
<protein>
    <submittedName>
        <fullName evidence="4">Ribosomal protein S8</fullName>
    </submittedName>
</protein>
<dbReference type="GeneID" id="22975990"/>
<dbReference type="GO" id="GO:1990904">
    <property type="term" value="C:ribonucleoprotein complex"/>
    <property type="evidence" value="ECO:0007669"/>
    <property type="project" value="UniProtKB-KW"/>
</dbReference>
<dbReference type="GO" id="GO:0006412">
    <property type="term" value="P:translation"/>
    <property type="evidence" value="ECO:0007669"/>
    <property type="project" value="InterPro"/>
</dbReference>
<dbReference type="GO" id="GO:0003735">
    <property type="term" value="F:structural constituent of ribosome"/>
    <property type="evidence" value="ECO:0007669"/>
    <property type="project" value="InterPro"/>
</dbReference>
<evidence type="ECO:0000256" key="1">
    <source>
        <dbReference type="ARBA" id="ARBA00006471"/>
    </source>
</evidence>
<reference evidence="4" key="1">
    <citation type="journal article" date="2014" name="Nucleic Acids Res.">
        <title>Widespread occurrence of organelle genome-encoded 5S rRNAs including permuted molecules.</title>
        <authorList>
            <person name="Valach M."/>
            <person name="Burger G."/>
            <person name="Gray M.W."/>
            <person name="Lang B.F."/>
        </authorList>
    </citation>
    <scope>NUCLEOTIDE SEQUENCE</scope>
    <source>
        <strain evidence="4">ATCC 50344</strain>
    </source>
</reference>
<keyword evidence="3" id="KW-0687">Ribonucleoprotein</keyword>
<proteinExistence type="inferred from homology"/>
<dbReference type="EMBL" id="KP165385">
    <property type="protein sequence ID" value="AJF22842.1"/>
    <property type="molecule type" value="Genomic_DNA"/>
</dbReference>
<keyword evidence="4" id="KW-0496">Mitochondrion</keyword>
<geneLocation type="mitochondrion" evidence="4"/>
<dbReference type="AlphaFoldDB" id="A0A0B5GFQ4"/>
<accession>A0A0B5GFQ4</accession>
<dbReference type="InterPro" id="IPR000630">
    <property type="entry name" value="Ribosomal_uS8"/>
</dbReference>
<evidence type="ECO:0000256" key="2">
    <source>
        <dbReference type="ARBA" id="ARBA00022980"/>
    </source>
</evidence>
<evidence type="ECO:0000313" key="4">
    <source>
        <dbReference type="EMBL" id="AJF22842.1"/>
    </source>
</evidence>
<dbReference type="RefSeq" id="YP_009118070.1">
    <property type="nucleotide sequence ID" value="NC_026310.1"/>
</dbReference>
<dbReference type="Gene3D" id="3.30.1490.10">
    <property type="match status" value="1"/>
</dbReference>
<evidence type="ECO:0000256" key="3">
    <source>
        <dbReference type="ARBA" id="ARBA00023274"/>
    </source>
</evidence>
<sequence length="182" mass="21012">MKFIKRNQDQEKVHPALVNVEKKKIVTYLGKKHEKKVINFSGFIAKFKQALKNHDSYFIYFANQKLLAFLELLQRHGLIHFFFIVPKKAQEKITMIPLSQDFDNRILVVYLKQSTKHGPALRDIKVISVPSRRISVKYEQLMAQNLKMGIFGLYVLNTSQGLLTHTEALQKGIGGELVCEIL</sequence>
<dbReference type="Pfam" id="PF00410">
    <property type="entry name" value="Ribosomal_S8"/>
    <property type="match status" value="1"/>
</dbReference>